<dbReference type="VEuPathDB" id="VectorBase:LDEU007852"/>
<comment type="caution">
    <text evidence="9">The sequence shown here is derived from an EMBL/GenBank/DDBJ whole genome shotgun (WGS) entry which is preliminary data.</text>
</comment>
<dbReference type="InterPro" id="IPR036188">
    <property type="entry name" value="FAD/NAD-bd_sf"/>
</dbReference>
<dbReference type="GO" id="GO:0071949">
    <property type="term" value="F:FAD binding"/>
    <property type="evidence" value="ECO:0007669"/>
    <property type="project" value="InterPro"/>
</dbReference>
<evidence type="ECO:0000256" key="2">
    <source>
        <dbReference type="ARBA" id="ARBA00022630"/>
    </source>
</evidence>
<dbReference type="InterPro" id="IPR002938">
    <property type="entry name" value="FAD-bd"/>
</dbReference>
<evidence type="ECO:0000256" key="5">
    <source>
        <dbReference type="ARBA" id="ARBA00022857"/>
    </source>
</evidence>
<evidence type="ECO:0000256" key="7">
    <source>
        <dbReference type="ARBA" id="ARBA00023033"/>
    </source>
</evidence>
<evidence type="ECO:0000256" key="6">
    <source>
        <dbReference type="ARBA" id="ARBA00023002"/>
    </source>
</evidence>
<keyword evidence="3" id="KW-0662">Pyridine nucleotide biosynthesis</keyword>
<sequence length="319" mass="35958">MSSVAVVGGGLVGSLLACILAKRGFTVSLYEMRDDIRTMEVVKGKSINLALSERGRSALRLLDLEDEVINKHSIPMQARLIHDKNGKRRPIPYGKQGQCIYSVGRRYLNEVLLNAAKEYSNLKIYFNHKLVSCNFDDGKLSFMCDGKLVTVSADIIIGADGAHSAVRREMIKRTPIDFSQTYIEHGYIELCIEATHENNFAMEVNYLHIWPRNTFMVIALPNQDKSYTVTLFMPFTQFQKLKSADDLINFFEYNFPDAVQLIGREKLIQDYFNSTPSALISVKCKPYNFGKRALLVGDAAHAMVPFFGQGMNCVSLKET</sequence>
<keyword evidence="5" id="KW-0521">NADP</keyword>
<accession>A0A443S9F6</accession>
<dbReference type="PRINTS" id="PR00420">
    <property type="entry name" value="RNGMNOXGNASE"/>
</dbReference>
<dbReference type="GO" id="GO:0004502">
    <property type="term" value="F:kynurenine 3-monooxygenase activity"/>
    <property type="evidence" value="ECO:0007669"/>
    <property type="project" value="TreeGrafter"/>
</dbReference>
<evidence type="ECO:0000313" key="9">
    <source>
        <dbReference type="EMBL" id="RWS24188.1"/>
    </source>
</evidence>
<keyword evidence="7 9" id="KW-0503">Monooxygenase</keyword>
<evidence type="ECO:0000259" key="8">
    <source>
        <dbReference type="Pfam" id="PF01494"/>
    </source>
</evidence>
<protein>
    <submittedName>
        <fullName evidence="9">Kynurenine 3-monooxygenase-like protein</fullName>
    </submittedName>
</protein>
<feature type="domain" description="FAD-binding" evidence="8">
    <location>
        <begin position="3"/>
        <end position="312"/>
    </location>
</feature>
<dbReference type="OrthoDB" id="10053569at2759"/>
<reference evidence="9 10" key="1">
    <citation type="journal article" date="2018" name="Gigascience">
        <title>Genomes of trombidid mites reveal novel predicted allergens and laterally-transferred genes associated with secondary metabolism.</title>
        <authorList>
            <person name="Dong X."/>
            <person name="Chaisiri K."/>
            <person name="Xia D."/>
            <person name="Armstrong S.D."/>
            <person name="Fang Y."/>
            <person name="Donnelly M.J."/>
            <person name="Kadowaki T."/>
            <person name="McGarry J.W."/>
            <person name="Darby A.C."/>
            <person name="Makepeace B.L."/>
        </authorList>
    </citation>
    <scope>NUCLEOTIDE SEQUENCE [LARGE SCALE GENOMIC DNA]</scope>
    <source>
        <strain evidence="9">UoL-UT</strain>
    </source>
</reference>
<keyword evidence="4" id="KW-0274">FAD</keyword>
<keyword evidence="2" id="KW-0285">Flavoprotein</keyword>
<dbReference type="Gene3D" id="3.50.50.60">
    <property type="entry name" value="FAD/NAD(P)-binding domain"/>
    <property type="match status" value="1"/>
</dbReference>
<evidence type="ECO:0000256" key="4">
    <source>
        <dbReference type="ARBA" id="ARBA00022827"/>
    </source>
</evidence>
<dbReference type="EMBL" id="NCKV01005244">
    <property type="protein sequence ID" value="RWS24188.1"/>
    <property type="molecule type" value="Genomic_DNA"/>
</dbReference>
<dbReference type="STRING" id="299467.A0A443S9F6"/>
<dbReference type="FunFam" id="3.50.50.60:FF:000185">
    <property type="entry name" value="Kynurenine 3-monooxygenase"/>
    <property type="match status" value="1"/>
</dbReference>
<dbReference type="GO" id="GO:0005741">
    <property type="term" value="C:mitochondrial outer membrane"/>
    <property type="evidence" value="ECO:0007669"/>
    <property type="project" value="TreeGrafter"/>
</dbReference>
<proteinExistence type="predicted"/>
<evidence type="ECO:0000256" key="3">
    <source>
        <dbReference type="ARBA" id="ARBA00022642"/>
    </source>
</evidence>
<dbReference type="SUPFAM" id="SSF51905">
    <property type="entry name" value="FAD/NAD(P)-binding domain"/>
    <property type="match status" value="1"/>
</dbReference>
<dbReference type="Pfam" id="PF01494">
    <property type="entry name" value="FAD_binding_3"/>
    <property type="match status" value="1"/>
</dbReference>
<dbReference type="GO" id="GO:0019363">
    <property type="term" value="P:pyridine nucleotide biosynthetic process"/>
    <property type="evidence" value="ECO:0007669"/>
    <property type="project" value="UniProtKB-KW"/>
</dbReference>
<evidence type="ECO:0000313" key="10">
    <source>
        <dbReference type="Proteomes" id="UP000288716"/>
    </source>
</evidence>
<comment type="cofactor">
    <cofactor evidence="1">
        <name>FAD</name>
        <dbReference type="ChEBI" id="CHEBI:57692"/>
    </cofactor>
</comment>
<keyword evidence="6" id="KW-0560">Oxidoreductase</keyword>
<dbReference type="Proteomes" id="UP000288716">
    <property type="component" value="Unassembled WGS sequence"/>
</dbReference>
<name>A0A443S9F6_9ACAR</name>
<keyword evidence="10" id="KW-1185">Reference proteome</keyword>
<dbReference type="PANTHER" id="PTHR46028:SF2">
    <property type="entry name" value="KYNURENINE 3-MONOOXYGENASE"/>
    <property type="match status" value="1"/>
</dbReference>
<gene>
    <name evidence="9" type="ORF">B4U80_03888</name>
</gene>
<dbReference type="GO" id="GO:0070189">
    <property type="term" value="P:kynurenine metabolic process"/>
    <property type="evidence" value="ECO:0007669"/>
    <property type="project" value="TreeGrafter"/>
</dbReference>
<organism evidence="9 10">
    <name type="scientific">Leptotrombidium deliense</name>
    <dbReference type="NCBI Taxonomy" id="299467"/>
    <lineage>
        <taxon>Eukaryota</taxon>
        <taxon>Metazoa</taxon>
        <taxon>Ecdysozoa</taxon>
        <taxon>Arthropoda</taxon>
        <taxon>Chelicerata</taxon>
        <taxon>Arachnida</taxon>
        <taxon>Acari</taxon>
        <taxon>Acariformes</taxon>
        <taxon>Trombidiformes</taxon>
        <taxon>Prostigmata</taxon>
        <taxon>Anystina</taxon>
        <taxon>Parasitengona</taxon>
        <taxon>Trombiculoidea</taxon>
        <taxon>Trombiculidae</taxon>
        <taxon>Leptotrombidium</taxon>
    </lineage>
</organism>
<dbReference type="AlphaFoldDB" id="A0A443S9F6"/>
<dbReference type="PANTHER" id="PTHR46028">
    <property type="entry name" value="KYNURENINE 3-MONOOXYGENASE"/>
    <property type="match status" value="1"/>
</dbReference>
<evidence type="ECO:0000256" key="1">
    <source>
        <dbReference type="ARBA" id="ARBA00001974"/>
    </source>
</evidence>